<organism evidence="1 2">
    <name type="scientific">Chryseobacterium pennipullorum</name>
    <dbReference type="NCBI Taxonomy" id="2258963"/>
    <lineage>
        <taxon>Bacteria</taxon>
        <taxon>Pseudomonadati</taxon>
        <taxon>Bacteroidota</taxon>
        <taxon>Flavobacteriia</taxon>
        <taxon>Flavobacteriales</taxon>
        <taxon>Weeksellaceae</taxon>
        <taxon>Chryseobacterium group</taxon>
        <taxon>Chryseobacterium</taxon>
    </lineage>
</organism>
<accession>A0A3D9B0W9</accession>
<keyword evidence="1" id="KW-0808">Transferase</keyword>
<dbReference type="AlphaFoldDB" id="A0A3D9B0W9"/>
<dbReference type="Gene3D" id="3.40.50.150">
    <property type="entry name" value="Vaccinia Virus protein VP39"/>
    <property type="match status" value="1"/>
</dbReference>
<gene>
    <name evidence="1" type="ORF">DRF67_11755</name>
</gene>
<dbReference type="Proteomes" id="UP000256257">
    <property type="component" value="Unassembled WGS sequence"/>
</dbReference>
<comment type="caution">
    <text evidence="1">The sequence shown here is derived from an EMBL/GenBank/DDBJ whole genome shotgun (WGS) entry which is preliminary data.</text>
</comment>
<dbReference type="GO" id="GO:0008168">
    <property type="term" value="F:methyltransferase activity"/>
    <property type="evidence" value="ECO:0007669"/>
    <property type="project" value="UniProtKB-KW"/>
</dbReference>
<dbReference type="EMBL" id="QNVV01000009">
    <property type="protein sequence ID" value="REC47285.1"/>
    <property type="molecule type" value="Genomic_DNA"/>
</dbReference>
<dbReference type="InterPro" id="IPR029063">
    <property type="entry name" value="SAM-dependent_MTases_sf"/>
</dbReference>
<reference evidence="1 2" key="1">
    <citation type="submission" date="2018-06" db="EMBL/GenBank/DDBJ databases">
        <title>Novel Chryseobacterium species.</title>
        <authorList>
            <person name="Newman J."/>
            <person name="Hugo C."/>
            <person name="Oosthuizen L."/>
            <person name="Charimba G."/>
        </authorList>
    </citation>
    <scope>NUCLEOTIDE SEQUENCE [LARGE SCALE GENOMIC DNA]</scope>
    <source>
        <strain evidence="1 2">7_F195</strain>
    </source>
</reference>
<evidence type="ECO:0000313" key="1">
    <source>
        <dbReference type="EMBL" id="REC47285.1"/>
    </source>
</evidence>
<evidence type="ECO:0000313" key="2">
    <source>
        <dbReference type="Proteomes" id="UP000256257"/>
    </source>
</evidence>
<dbReference type="RefSeq" id="WP_115928494.1">
    <property type="nucleotide sequence ID" value="NZ_QNVV01000009.1"/>
</dbReference>
<proteinExistence type="predicted"/>
<keyword evidence="1" id="KW-0489">Methyltransferase</keyword>
<dbReference type="OrthoDB" id="3896938at2"/>
<keyword evidence="2" id="KW-1185">Reference proteome</keyword>
<sequence length="243" mass="28662">MYNFLKSVVKKFIPKDVLIKNEDHFRKLLKPLYQGQNHECSICRTQLKRFAELNNGQLICPVCGSLPRTRRLHDVLENEFLKPNMSFLDFSPSRMLYKKWKNRKDIAYFPTDFEDEFLSDYHYDITNISVEDNKFDLIVCYHILEHIIDDRSAMKELYRVLDNKGTILIQTPFKEDGIDEDSSIVTPEDRLKHFGQEDHVRIYSVSGLEGRLKEAGFITEIRTCKEDLYHGLSEDETIIICKK</sequence>
<dbReference type="Pfam" id="PF13489">
    <property type="entry name" value="Methyltransf_23"/>
    <property type="match status" value="1"/>
</dbReference>
<name>A0A3D9B0W9_9FLAO</name>
<protein>
    <submittedName>
        <fullName evidence="1">SAM-dependent methyltransferase</fullName>
    </submittedName>
</protein>
<dbReference type="GO" id="GO:0032259">
    <property type="term" value="P:methylation"/>
    <property type="evidence" value="ECO:0007669"/>
    <property type="project" value="UniProtKB-KW"/>
</dbReference>
<dbReference type="SUPFAM" id="SSF53335">
    <property type="entry name" value="S-adenosyl-L-methionine-dependent methyltransferases"/>
    <property type="match status" value="1"/>
</dbReference>